<proteinExistence type="predicted"/>
<dbReference type="InterPro" id="IPR009061">
    <property type="entry name" value="DNA-bd_dom_put_sf"/>
</dbReference>
<evidence type="ECO:0000256" key="3">
    <source>
        <dbReference type="ARBA" id="ARBA00023159"/>
    </source>
</evidence>
<dbReference type="PANTHER" id="PTHR30204">
    <property type="entry name" value="REDOX-CYCLING DRUG-SENSING TRANSCRIPTIONAL ACTIVATOR SOXR"/>
    <property type="match status" value="1"/>
</dbReference>
<feature type="domain" description="HTH merR-type" evidence="5">
    <location>
        <begin position="7"/>
        <end position="76"/>
    </location>
</feature>
<dbReference type="PANTHER" id="PTHR30204:SF90">
    <property type="entry name" value="HTH-TYPE TRANSCRIPTIONAL ACTIVATOR MTA"/>
    <property type="match status" value="1"/>
</dbReference>
<dbReference type="Gene3D" id="1.10.490.50">
    <property type="entry name" value="Antibiotic binding domain of TipA-like multidrug resistance regulators"/>
    <property type="match status" value="1"/>
</dbReference>
<dbReference type="PROSITE" id="PS50937">
    <property type="entry name" value="HTH_MERR_2"/>
    <property type="match status" value="1"/>
</dbReference>
<evidence type="ECO:0000313" key="6">
    <source>
        <dbReference type="EMBL" id="TWD81754.1"/>
    </source>
</evidence>
<dbReference type="PROSITE" id="PS00552">
    <property type="entry name" value="HTH_MERR_1"/>
    <property type="match status" value="1"/>
</dbReference>
<evidence type="ECO:0000259" key="5">
    <source>
        <dbReference type="PROSITE" id="PS50937"/>
    </source>
</evidence>
<evidence type="ECO:0000256" key="1">
    <source>
        <dbReference type="ARBA" id="ARBA00023015"/>
    </source>
</evidence>
<dbReference type="Gene3D" id="1.10.1660.10">
    <property type="match status" value="1"/>
</dbReference>
<dbReference type="SUPFAM" id="SSF46955">
    <property type="entry name" value="Putative DNA-binding domain"/>
    <property type="match status" value="1"/>
</dbReference>
<dbReference type="RefSeq" id="WP_145806856.1">
    <property type="nucleotide sequence ID" value="NZ_VIVK01000001.1"/>
</dbReference>
<accession>A0A561BS90</accession>
<dbReference type="EMBL" id="VIVK01000001">
    <property type="protein sequence ID" value="TWD81754.1"/>
    <property type="molecule type" value="Genomic_DNA"/>
</dbReference>
<gene>
    <name evidence="6" type="ORF">FB561_2876</name>
</gene>
<dbReference type="Proteomes" id="UP000318380">
    <property type="component" value="Unassembled WGS sequence"/>
</dbReference>
<dbReference type="GO" id="GO:0003677">
    <property type="term" value="F:DNA binding"/>
    <property type="evidence" value="ECO:0007669"/>
    <property type="project" value="UniProtKB-KW"/>
</dbReference>
<dbReference type="Pfam" id="PF13411">
    <property type="entry name" value="MerR_1"/>
    <property type="match status" value="1"/>
</dbReference>
<evidence type="ECO:0000256" key="2">
    <source>
        <dbReference type="ARBA" id="ARBA00023125"/>
    </source>
</evidence>
<evidence type="ECO:0000313" key="7">
    <source>
        <dbReference type="Proteomes" id="UP000318380"/>
    </source>
</evidence>
<keyword evidence="7" id="KW-1185">Reference proteome</keyword>
<name>A0A561BS90_9ACTN</name>
<keyword evidence="2 6" id="KW-0238">DNA-binding</keyword>
<evidence type="ECO:0000256" key="4">
    <source>
        <dbReference type="ARBA" id="ARBA00023163"/>
    </source>
</evidence>
<dbReference type="InterPro" id="IPR036244">
    <property type="entry name" value="TipA-like_antibiotic-bd"/>
</dbReference>
<dbReference type="Pfam" id="PF07739">
    <property type="entry name" value="TipAS"/>
    <property type="match status" value="1"/>
</dbReference>
<dbReference type="SUPFAM" id="SSF89082">
    <property type="entry name" value="Antibiotic binding domain of TipA-like multidrug resistance regulators"/>
    <property type="match status" value="1"/>
</dbReference>
<dbReference type="InterPro" id="IPR047057">
    <property type="entry name" value="MerR_fam"/>
</dbReference>
<dbReference type="GO" id="GO:0003700">
    <property type="term" value="F:DNA-binding transcription factor activity"/>
    <property type="evidence" value="ECO:0007669"/>
    <property type="project" value="InterPro"/>
</dbReference>
<dbReference type="OrthoDB" id="9809391at2"/>
<protein>
    <submittedName>
        <fullName evidence="6">DNA-binding transcriptional MerR regulator</fullName>
    </submittedName>
</protein>
<reference evidence="6 7" key="1">
    <citation type="submission" date="2019-06" db="EMBL/GenBank/DDBJ databases">
        <title>Sequencing the genomes of 1000 actinobacteria strains.</title>
        <authorList>
            <person name="Klenk H.-P."/>
        </authorList>
    </citation>
    <scope>NUCLEOTIDE SEQUENCE [LARGE SCALE GENOMIC DNA]</scope>
    <source>
        <strain evidence="6 7">DSM 24683</strain>
    </source>
</reference>
<keyword evidence="3" id="KW-0010">Activator</keyword>
<sequence>MTRGTDDLTVGRVAALVGISVRTLHHWDVIGLVVPSERTPAGYRLYAADDVARIHRVLVYKELGLPLAEIARLLDDPAVDPRRHLQRQRSELVGRISRLEDMVAAVDRMLEATTSGLRLTPAEQVEIFGTDWQPEWTADAEERWGDTEAWAQYSARTAALTPADWRVAAATTEELNAALATAKRAGVDPGSTEANALAERHRALYSQYFDCGHARHVCLARRFLEDADFATYYESLEPGLTPWLYDTVAANASLHGVDPATASWD</sequence>
<keyword evidence="1" id="KW-0805">Transcription regulation</keyword>
<dbReference type="AlphaFoldDB" id="A0A561BS90"/>
<dbReference type="SMART" id="SM00422">
    <property type="entry name" value="HTH_MERR"/>
    <property type="match status" value="1"/>
</dbReference>
<dbReference type="CDD" id="cd01106">
    <property type="entry name" value="HTH_TipAL-Mta"/>
    <property type="match status" value="1"/>
</dbReference>
<keyword evidence="4" id="KW-0804">Transcription</keyword>
<dbReference type="InterPro" id="IPR012925">
    <property type="entry name" value="TipAS_dom"/>
</dbReference>
<comment type="caution">
    <text evidence="6">The sequence shown here is derived from an EMBL/GenBank/DDBJ whole genome shotgun (WGS) entry which is preliminary data.</text>
</comment>
<organism evidence="6 7">
    <name type="scientific">Kribbella amoyensis</name>
    <dbReference type="NCBI Taxonomy" id="996641"/>
    <lineage>
        <taxon>Bacteria</taxon>
        <taxon>Bacillati</taxon>
        <taxon>Actinomycetota</taxon>
        <taxon>Actinomycetes</taxon>
        <taxon>Propionibacteriales</taxon>
        <taxon>Kribbellaceae</taxon>
        <taxon>Kribbella</taxon>
    </lineage>
</organism>
<dbReference type="InterPro" id="IPR000551">
    <property type="entry name" value="MerR-type_HTH_dom"/>
</dbReference>
<dbReference type="PRINTS" id="PR00040">
    <property type="entry name" value="HTHMERR"/>
</dbReference>